<feature type="region of interest" description="Disordered" evidence="1">
    <location>
        <begin position="144"/>
        <end position="165"/>
    </location>
</feature>
<gene>
    <name evidence="2" type="ORF">DES40_0290</name>
</gene>
<evidence type="ECO:0000256" key="1">
    <source>
        <dbReference type="SAM" id="MobiDB-lite"/>
    </source>
</evidence>
<sequence length="165" mass="17956">MMATKKVTSKKTTAKKVEATVDTRVEKATALLRKGALAYIGLHGAAFERAKFRAEQVRTAANKARTQGEEFFGTLVVKGEEIEVKATKIAKEAQKTATETFEETSEKVKSFVPSNILPLSANDRVSELEAEVTALNKKIAALSKKKPAAKPVKMTTEKTEDTKVA</sequence>
<protein>
    <submittedName>
        <fullName evidence="2">Uncharacterized protein</fullName>
    </submittedName>
</protein>
<dbReference type="Proteomes" id="UP000282211">
    <property type="component" value="Unassembled WGS sequence"/>
</dbReference>
<dbReference type="AlphaFoldDB" id="A0A420WJ02"/>
<evidence type="ECO:0000313" key="2">
    <source>
        <dbReference type="EMBL" id="RKQ70983.1"/>
    </source>
</evidence>
<dbReference type="RefSeq" id="WP_121098796.1">
    <property type="nucleotide sequence ID" value="NZ_RBII01000001.1"/>
</dbReference>
<dbReference type="EMBL" id="RBII01000001">
    <property type="protein sequence ID" value="RKQ70983.1"/>
    <property type="molecule type" value="Genomic_DNA"/>
</dbReference>
<reference evidence="2 3" key="1">
    <citation type="submission" date="2018-10" db="EMBL/GenBank/DDBJ databases">
        <title>Genomic Encyclopedia of Type Strains, Phase IV (KMG-IV): sequencing the most valuable type-strain genomes for metagenomic binning, comparative biology and taxonomic classification.</title>
        <authorList>
            <person name="Goeker M."/>
        </authorList>
    </citation>
    <scope>NUCLEOTIDE SEQUENCE [LARGE SCALE GENOMIC DNA]</scope>
    <source>
        <strain evidence="2 3">DSM 22008</strain>
    </source>
</reference>
<keyword evidence="3" id="KW-1185">Reference proteome</keyword>
<dbReference type="InParanoid" id="A0A420WJ02"/>
<feature type="compositionally biased region" description="Basic and acidic residues" evidence="1">
    <location>
        <begin position="155"/>
        <end position="165"/>
    </location>
</feature>
<evidence type="ECO:0000313" key="3">
    <source>
        <dbReference type="Proteomes" id="UP000282211"/>
    </source>
</evidence>
<proteinExistence type="predicted"/>
<dbReference type="OrthoDB" id="9948424at2"/>
<accession>A0A420WJ02</accession>
<organism evidence="2 3">
    <name type="scientific">Litorimonas taeanensis</name>
    <dbReference type="NCBI Taxonomy" id="568099"/>
    <lineage>
        <taxon>Bacteria</taxon>
        <taxon>Pseudomonadati</taxon>
        <taxon>Pseudomonadota</taxon>
        <taxon>Alphaproteobacteria</taxon>
        <taxon>Maricaulales</taxon>
        <taxon>Robiginitomaculaceae</taxon>
    </lineage>
</organism>
<comment type="caution">
    <text evidence="2">The sequence shown here is derived from an EMBL/GenBank/DDBJ whole genome shotgun (WGS) entry which is preliminary data.</text>
</comment>
<name>A0A420WJ02_9PROT</name>